<dbReference type="AlphaFoldDB" id="E3MK66"/>
<keyword evidence="2" id="KW-1185">Reference proteome</keyword>
<dbReference type="Proteomes" id="UP000008281">
    <property type="component" value="Unassembled WGS sequence"/>
</dbReference>
<dbReference type="HOGENOM" id="CLU_1714990_0_0_1"/>
<reference evidence="1" key="1">
    <citation type="submission" date="2007-07" db="EMBL/GenBank/DDBJ databases">
        <title>PCAP assembly of the Caenorhabditis remanei genome.</title>
        <authorList>
            <consortium name="The Caenorhabditis remanei Sequencing Consortium"/>
            <person name="Wilson R.K."/>
        </authorList>
    </citation>
    <scope>NUCLEOTIDE SEQUENCE [LARGE SCALE GENOMIC DNA]</scope>
    <source>
        <strain evidence="1">PB4641</strain>
    </source>
</reference>
<evidence type="ECO:0000313" key="2">
    <source>
        <dbReference type="Proteomes" id="UP000008281"/>
    </source>
</evidence>
<evidence type="ECO:0000313" key="1">
    <source>
        <dbReference type="EMBL" id="EFP03869.1"/>
    </source>
</evidence>
<name>E3MK66_CAERE</name>
<dbReference type="RefSeq" id="XP_003103495.2">
    <property type="nucleotide sequence ID" value="XM_003103447.2"/>
</dbReference>
<protein>
    <submittedName>
        <fullName evidence="1">Uncharacterized protein</fullName>
    </submittedName>
</protein>
<proteinExistence type="predicted"/>
<dbReference type="CTD" id="9819172"/>
<gene>
    <name evidence="1" type="ORF">CRE_28720</name>
</gene>
<dbReference type="KEGG" id="crq:GCK72_011990"/>
<organism evidence="2">
    <name type="scientific">Caenorhabditis remanei</name>
    <name type="common">Caenorhabditis vulgaris</name>
    <dbReference type="NCBI Taxonomy" id="31234"/>
    <lineage>
        <taxon>Eukaryota</taxon>
        <taxon>Metazoa</taxon>
        <taxon>Ecdysozoa</taxon>
        <taxon>Nematoda</taxon>
        <taxon>Chromadorea</taxon>
        <taxon>Rhabditida</taxon>
        <taxon>Rhabditina</taxon>
        <taxon>Rhabditomorpha</taxon>
        <taxon>Rhabditoidea</taxon>
        <taxon>Rhabditidae</taxon>
        <taxon>Peloderinae</taxon>
        <taxon>Caenorhabditis</taxon>
    </lineage>
</organism>
<sequence>MAENCELCKENSCELCRENSCELCRKNVNDPKVVFNPGNKDFSLPIFFTIFPFAVYLFAIGLIKLESCPAQPAIPPIMIVLSMCITIELLVATAYTFSYPSFYNAFTGKVVVLSHDCEDGIHVCHKSDKCIEPYSIKEQFKFILKLHGISSFL</sequence>
<dbReference type="GeneID" id="9819172"/>
<dbReference type="EMBL" id="DS268451">
    <property type="protein sequence ID" value="EFP03869.1"/>
    <property type="molecule type" value="Genomic_DNA"/>
</dbReference>
<accession>E3MK66</accession>